<feature type="coiled-coil region" evidence="1">
    <location>
        <begin position="27"/>
        <end position="54"/>
    </location>
</feature>
<dbReference type="GO" id="GO:0003968">
    <property type="term" value="F:RNA-directed RNA polymerase activity"/>
    <property type="evidence" value="ECO:0007669"/>
    <property type="project" value="InterPro"/>
</dbReference>
<reference evidence="3" key="1">
    <citation type="journal article" date="2021" name="Proc. Natl. Acad. Sci. U.S.A.">
        <title>A Catalog of Tens of Thousands of Viruses from Human Metagenomes Reveals Hidden Associations with Chronic Diseases.</title>
        <authorList>
            <person name="Tisza M.J."/>
            <person name="Buck C.B."/>
        </authorList>
    </citation>
    <scope>NUCLEOTIDE SEQUENCE</scope>
    <source>
        <strain evidence="3">CtDmQ3</strain>
    </source>
</reference>
<accession>A0A8S5L828</accession>
<evidence type="ECO:0000259" key="2">
    <source>
        <dbReference type="Pfam" id="PF05183"/>
    </source>
</evidence>
<organism evidence="3">
    <name type="scientific">Siphoviridae sp. ctDmQ3</name>
    <dbReference type="NCBI Taxonomy" id="2823570"/>
    <lineage>
        <taxon>Viruses</taxon>
        <taxon>Duplodnaviria</taxon>
        <taxon>Heunggongvirae</taxon>
        <taxon>Uroviricota</taxon>
        <taxon>Caudoviricetes</taxon>
    </lineage>
</organism>
<evidence type="ECO:0000313" key="3">
    <source>
        <dbReference type="EMBL" id="DAD66049.1"/>
    </source>
</evidence>
<name>A0A8S5L828_9CAUD</name>
<proteinExistence type="predicted"/>
<dbReference type="EMBL" id="BK014653">
    <property type="protein sequence ID" value="DAD66049.1"/>
    <property type="molecule type" value="Genomic_DNA"/>
</dbReference>
<protein>
    <submittedName>
        <fullName evidence="3">RNA dependent RNA polymerase</fullName>
    </submittedName>
</protein>
<sequence>MNDKKKFEPRRFRIYKLSTFDTFTDEERKYHKEYKEAKNEKAFLKGKRDNLIASYEGVRRIEKNRLYIYDYDKNGNIIEESEREDIDKQVALAESEMTRLATDFTQKNPLVMEIVYLKTAKQNEILRQIIDRGLDIGEQHYIFFSSTTNQMKRGESILINEEFYNAHEQEITMGLTDDVVNKRGGCNTGKRLAYNGLLMSTSFIPDGYEINIDNCLVVPDFKTIVNEEVECIDHDDDGITGMGVRKDNVEIPQTDGAGMFLPGVLPATAQIRCGHVKGCIFPFDFMKFLRLKSVEGVKPSPIIRDIWGAEHNVIEENIKVLLTGSQVKMWSYYDSWDEFKQVFKRYGKKIAINKFADTKPKGYAKSSYQFIQTLSSEKLSDDKIEALCADTLEYLNILKTDANKIAEILSEPYLSDAIRAYPNLIQDNYVQKKLENKFRSERKDACGNKLILKDSLYSYICPDLYAFCEWLFCGIENPKGIVPRNYVYNGFYNDKGYDKVDCLRSPHLYMEHGIRNLVKGDELELCKEWFCGYDTVVSSHDLLCRVLQFDVDGDEILLTPNKTMIECVPNDKHTLYYKSFDAVKSPVTKENIYKALVASMDNSNIGDISNAMTKNYNNENIDETFNKIMCCYNNLTIDFPKTQHNISLGEYEEKYRQLTNEKPPYFFIYAKGKKRENCKKISNSNCDRICVYIRKKTNNKKYEWKNAEAFNVGVLCNREIKVDTKSQQYLDLVNLMFELKRREQSLTFKIDNEIKQMDKSDAVQAAISRYDVFYDMCDKLILKFFNGDRVLAAENLIDFEYLQRENCDSGKNILWNCYGDVVLKNIKSNVEHPEGIPIRKAHYEKRTNVNIRKIEDNVIADIKKESELPIPTVSLYKEELKWIDTLPYRKNCSNDRKLLFILLVQQKRSKNGAVWVYANKKSVLTCNSLDKMIGDGVCIAKKGIRRLDNMGAISINMHGKDMEIIVDIPEFDSKEIAYEIDKMQRNLMVSFYEYNEERVVAICPCCKNKFIKSRNMKTCQSSVCRKQLELHRKLLN</sequence>
<feature type="domain" description="RDRP core" evidence="2">
    <location>
        <begin position="120"/>
        <end position="463"/>
    </location>
</feature>
<dbReference type="InterPro" id="IPR057596">
    <property type="entry name" value="RDRP_core"/>
</dbReference>
<dbReference type="Pfam" id="PF05183">
    <property type="entry name" value="RdRP"/>
    <property type="match status" value="2"/>
</dbReference>
<evidence type="ECO:0000256" key="1">
    <source>
        <dbReference type="SAM" id="Coils"/>
    </source>
</evidence>
<feature type="domain" description="RDRP core" evidence="2">
    <location>
        <begin position="550"/>
        <end position="677"/>
    </location>
</feature>
<keyword evidence="1" id="KW-0175">Coiled coil</keyword>